<dbReference type="OrthoDB" id="5860767at2759"/>
<dbReference type="PANTHER" id="PTHR13252:SF9">
    <property type="entry name" value="F-BOX ONLY PROTEIN 28"/>
    <property type="match status" value="1"/>
</dbReference>
<dbReference type="SUPFAM" id="SSF81383">
    <property type="entry name" value="F-box domain"/>
    <property type="match status" value="1"/>
</dbReference>
<keyword evidence="5" id="KW-1185">Reference proteome</keyword>
<feature type="coiled-coil region" evidence="1">
    <location>
        <begin position="258"/>
        <end position="285"/>
    </location>
</feature>
<feature type="domain" description="F-box" evidence="3">
    <location>
        <begin position="11"/>
        <end position="59"/>
    </location>
</feature>
<proteinExistence type="predicted"/>
<dbReference type="EMBL" id="LR906454">
    <property type="protein sequence ID" value="CAD7253873.1"/>
    <property type="molecule type" value="Genomic_DNA"/>
</dbReference>
<name>A0A7R9AGP4_9CRUS</name>
<dbReference type="CDD" id="cd22100">
    <property type="entry name" value="F-box_FBXO28"/>
    <property type="match status" value="1"/>
</dbReference>
<organism evidence="4">
    <name type="scientific">Darwinula stevensoni</name>
    <dbReference type="NCBI Taxonomy" id="69355"/>
    <lineage>
        <taxon>Eukaryota</taxon>
        <taxon>Metazoa</taxon>
        <taxon>Ecdysozoa</taxon>
        <taxon>Arthropoda</taxon>
        <taxon>Crustacea</taxon>
        <taxon>Oligostraca</taxon>
        <taxon>Ostracoda</taxon>
        <taxon>Podocopa</taxon>
        <taxon>Podocopida</taxon>
        <taxon>Darwinulocopina</taxon>
        <taxon>Darwinuloidea</taxon>
        <taxon>Darwinulidae</taxon>
        <taxon>Darwinula</taxon>
    </lineage>
</organism>
<accession>A0A7R9AGP4</accession>
<dbReference type="GO" id="GO:0000209">
    <property type="term" value="P:protein polyubiquitination"/>
    <property type="evidence" value="ECO:0007669"/>
    <property type="project" value="TreeGrafter"/>
</dbReference>
<evidence type="ECO:0000256" key="2">
    <source>
        <dbReference type="SAM" id="MobiDB-lite"/>
    </source>
</evidence>
<evidence type="ECO:0000256" key="1">
    <source>
        <dbReference type="SAM" id="Coils"/>
    </source>
</evidence>
<sequence length="383" mass="42797">MTRSGSRKMAPITLVELPDLVLEKIFGYLSYDEIALKRLVCSRFDEACQALLNKGFRSVTLYHAKCTREIKARLPRRESERRLHPLARHVDILAAVETRLSLLGMTYMKYVDMKICCFIPGKVLDEILHVLWSVETNPSPPRSGEILQELRDISSMAMEHFDEKIVPGLKAKMGVGSSDYRSSGLVAASPVLAALLQPSSVDTSPYGGSCIPSTSASASNMRQIPLPHSTKQMLKSWLMCEMTRLVESNTKLLRKEFSDQANKLDKKFEHQIKALEEKMNDVSCQSDIRTELQRIQEDVRAELSRVREDVMSGLVAPLSEQGVPAPRPPLRRRAGTSYHAPSRPILSTAVPSVSGKEPLDVNRKRRAAALAGDAKRKMMSTDH</sequence>
<evidence type="ECO:0000313" key="5">
    <source>
        <dbReference type="Proteomes" id="UP000677054"/>
    </source>
</evidence>
<keyword evidence="1" id="KW-0175">Coiled coil</keyword>
<evidence type="ECO:0000259" key="3">
    <source>
        <dbReference type="PROSITE" id="PS50181"/>
    </source>
</evidence>
<feature type="region of interest" description="Disordered" evidence="2">
    <location>
        <begin position="318"/>
        <end position="359"/>
    </location>
</feature>
<dbReference type="InterPro" id="IPR039719">
    <property type="entry name" value="FBXO28"/>
</dbReference>
<gene>
    <name evidence="4" type="ORF">DSTB1V02_LOCUS13619</name>
</gene>
<evidence type="ECO:0000313" key="4">
    <source>
        <dbReference type="EMBL" id="CAD7253873.1"/>
    </source>
</evidence>
<dbReference type="AlphaFoldDB" id="A0A7R9AGP4"/>
<dbReference type="InterPro" id="IPR001810">
    <property type="entry name" value="F-box_dom"/>
</dbReference>
<protein>
    <recommendedName>
        <fullName evidence="3">F-box domain-containing protein</fullName>
    </recommendedName>
</protein>
<dbReference type="PANTHER" id="PTHR13252">
    <property type="entry name" value="F-BOX ONLY PROTEIN 28"/>
    <property type="match status" value="1"/>
</dbReference>
<dbReference type="EMBL" id="CAJPEV010006937">
    <property type="protein sequence ID" value="CAG0904468.1"/>
    <property type="molecule type" value="Genomic_DNA"/>
</dbReference>
<dbReference type="InterPro" id="IPR036047">
    <property type="entry name" value="F-box-like_dom_sf"/>
</dbReference>
<reference evidence="4" key="1">
    <citation type="submission" date="2020-11" db="EMBL/GenBank/DDBJ databases">
        <authorList>
            <person name="Tran Van P."/>
        </authorList>
    </citation>
    <scope>NUCLEOTIDE SEQUENCE</scope>
</reference>
<dbReference type="PROSITE" id="PS50181">
    <property type="entry name" value="FBOX"/>
    <property type="match status" value="1"/>
</dbReference>
<dbReference type="Proteomes" id="UP000677054">
    <property type="component" value="Unassembled WGS sequence"/>
</dbReference>